<comment type="caution">
    <text evidence="6">The sequence shown here is derived from an EMBL/GenBank/DDBJ whole genome shotgun (WGS) entry which is preliminary data.</text>
</comment>
<dbReference type="AlphaFoldDB" id="A0A841GUL0"/>
<dbReference type="Gene3D" id="1.10.10.60">
    <property type="entry name" value="Homeodomain-like"/>
    <property type="match status" value="1"/>
</dbReference>
<dbReference type="InterPro" id="IPR002078">
    <property type="entry name" value="Sigma_54_int"/>
</dbReference>
<evidence type="ECO:0000256" key="3">
    <source>
        <dbReference type="ARBA" id="ARBA00023015"/>
    </source>
</evidence>
<dbReference type="GO" id="GO:0005524">
    <property type="term" value="F:ATP binding"/>
    <property type="evidence" value="ECO:0007669"/>
    <property type="project" value="UniProtKB-KW"/>
</dbReference>
<evidence type="ECO:0000256" key="1">
    <source>
        <dbReference type="ARBA" id="ARBA00022741"/>
    </source>
</evidence>
<feature type="domain" description="Sigma-54 factor interaction" evidence="5">
    <location>
        <begin position="150"/>
        <end position="214"/>
    </location>
</feature>
<evidence type="ECO:0000256" key="2">
    <source>
        <dbReference type="ARBA" id="ARBA00022840"/>
    </source>
</evidence>
<accession>A0A841GUL0</accession>
<sequence>MIKLLIPQVLLENLREFLYEHREVVFDIYNSNLEEKIREDYWDIVYLTEEKTVPGKILVYSLRELELAVKFFEIKEEYRRLKEEYDMLYSFPELQGPIIREFLQKVILDFKEKNELVLLYEDGMYVNEYRTFFGSRLPHTKVKFSKKKGVKIPPLRDRKEDIPYIFDIVLSSLYLKHKNLDKKIPDNNEYELLKEYNWPGNTKELVKVASNYAATGRIDIPKFKTSNFEGIDLVNFTSKLVKHVEKRYIMLALKKSDSRFKAAKMLKINYKTLSHKIKLYGIENSKKR</sequence>
<dbReference type="Pfam" id="PF02954">
    <property type="entry name" value="HTH_8"/>
    <property type="match status" value="1"/>
</dbReference>
<evidence type="ECO:0000259" key="5">
    <source>
        <dbReference type="PROSITE" id="PS50045"/>
    </source>
</evidence>
<keyword evidence="7" id="KW-1185">Reference proteome</keyword>
<dbReference type="PROSITE" id="PS50045">
    <property type="entry name" value="SIGMA54_INTERACT_4"/>
    <property type="match status" value="1"/>
</dbReference>
<dbReference type="PANTHER" id="PTHR32071">
    <property type="entry name" value="TRANSCRIPTIONAL REGULATORY PROTEIN"/>
    <property type="match status" value="1"/>
</dbReference>
<evidence type="ECO:0000313" key="6">
    <source>
        <dbReference type="EMBL" id="MBB6063270.1"/>
    </source>
</evidence>
<keyword evidence="3" id="KW-0805">Transcription regulation</keyword>
<keyword evidence="4" id="KW-0804">Transcription</keyword>
<dbReference type="GO" id="GO:0006355">
    <property type="term" value="P:regulation of DNA-templated transcription"/>
    <property type="evidence" value="ECO:0007669"/>
    <property type="project" value="InterPro"/>
</dbReference>
<dbReference type="SUPFAM" id="SSF46689">
    <property type="entry name" value="Homeodomain-like"/>
    <property type="match status" value="1"/>
</dbReference>
<keyword evidence="2" id="KW-0067">ATP-binding</keyword>
<dbReference type="InterPro" id="IPR002197">
    <property type="entry name" value="HTH_Fis"/>
</dbReference>
<name>A0A841GUL0_9BACT</name>
<keyword evidence="1" id="KW-0547">Nucleotide-binding</keyword>
<reference evidence="6 7" key="1">
    <citation type="submission" date="2020-08" db="EMBL/GenBank/DDBJ databases">
        <title>Genomic Encyclopedia of Type Strains, Phase IV (KMG-IV): sequencing the most valuable type-strain genomes for metagenomic binning, comparative biology and taxonomic classification.</title>
        <authorList>
            <person name="Goeker M."/>
        </authorList>
    </citation>
    <scope>NUCLEOTIDE SEQUENCE [LARGE SCALE GENOMIC DNA]</scope>
    <source>
        <strain evidence="6 7">DSM 13481</strain>
    </source>
</reference>
<dbReference type="EMBL" id="JACHEX010000005">
    <property type="protein sequence ID" value="MBB6063270.1"/>
    <property type="molecule type" value="Genomic_DNA"/>
</dbReference>
<organism evidence="6 7">
    <name type="scientific">Thermosipho japonicus</name>
    <dbReference type="NCBI Taxonomy" id="90323"/>
    <lineage>
        <taxon>Bacteria</taxon>
        <taxon>Thermotogati</taxon>
        <taxon>Thermotogota</taxon>
        <taxon>Thermotogae</taxon>
        <taxon>Thermotogales</taxon>
        <taxon>Fervidobacteriaceae</taxon>
        <taxon>Thermosipho</taxon>
    </lineage>
</organism>
<protein>
    <recommendedName>
        <fullName evidence="5">Sigma-54 factor interaction domain-containing protein</fullName>
    </recommendedName>
</protein>
<dbReference type="Pfam" id="PF25601">
    <property type="entry name" value="AAA_lid_14"/>
    <property type="match status" value="1"/>
</dbReference>
<dbReference type="GO" id="GO:0043565">
    <property type="term" value="F:sequence-specific DNA binding"/>
    <property type="evidence" value="ECO:0007669"/>
    <property type="project" value="InterPro"/>
</dbReference>
<dbReference type="InterPro" id="IPR058031">
    <property type="entry name" value="AAA_lid_NorR"/>
</dbReference>
<evidence type="ECO:0000256" key="4">
    <source>
        <dbReference type="ARBA" id="ARBA00023163"/>
    </source>
</evidence>
<dbReference type="Proteomes" id="UP000555828">
    <property type="component" value="Unassembled WGS sequence"/>
</dbReference>
<dbReference type="RefSeq" id="WP_184619859.1">
    <property type="nucleotide sequence ID" value="NZ_JACHEX010000005.1"/>
</dbReference>
<dbReference type="Gene3D" id="1.10.8.60">
    <property type="match status" value="1"/>
</dbReference>
<gene>
    <name evidence="6" type="ORF">HNP65_001734</name>
</gene>
<evidence type="ECO:0000313" key="7">
    <source>
        <dbReference type="Proteomes" id="UP000555828"/>
    </source>
</evidence>
<proteinExistence type="predicted"/>
<dbReference type="InterPro" id="IPR009057">
    <property type="entry name" value="Homeodomain-like_sf"/>
</dbReference>